<dbReference type="Proteomes" id="UP001209885">
    <property type="component" value="Unassembled WGS sequence"/>
</dbReference>
<gene>
    <name evidence="1" type="ORF">OO013_20050</name>
</gene>
<comment type="caution">
    <text evidence="1">The sequence shown here is derived from an EMBL/GenBank/DDBJ whole genome shotgun (WGS) entry which is preliminary data.</text>
</comment>
<reference evidence="1 2" key="1">
    <citation type="submission" date="2022-11" db="EMBL/GenBank/DDBJ databases">
        <title>The characterization of three novel Bacteroidetes species and genomic analysis of their roles in tidal elemental geochemical cycles.</title>
        <authorList>
            <person name="Ma K."/>
        </authorList>
    </citation>
    <scope>NUCLEOTIDE SEQUENCE [LARGE SCALE GENOMIC DNA]</scope>
    <source>
        <strain evidence="1 2">M17</strain>
    </source>
</reference>
<evidence type="ECO:0000313" key="2">
    <source>
        <dbReference type="Proteomes" id="UP001209885"/>
    </source>
</evidence>
<keyword evidence="2" id="KW-1185">Reference proteome</keyword>
<proteinExistence type="predicted"/>
<dbReference type="RefSeq" id="WP_266058914.1">
    <property type="nucleotide sequence ID" value="NZ_JAPFQN010000025.1"/>
</dbReference>
<organism evidence="1 2">
    <name type="scientific">Mangrovivirga halotolerans</name>
    <dbReference type="NCBI Taxonomy" id="2993936"/>
    <lineage>
        <taxon>Bacteria</taxon>
        <taxon>Pseudomonadati</taxon>
        <taxon>Bacteroidota</taxon>
        <taxon>Cytophagia</taxon>
        <taxon>Cytophagales</taxon>
        <taxon>Mangrovivirgaceae</taxon>
        <taxon>Mangrovivirga</taxon>
    </lineage>
</organism>
<dbReference type="EMBL" id="JAPFQN010000025">
    <property type="protein sequence ID" value="MCX2746182.1"/>
    <property type="molecule type" value="Genomic_DNA"/>
</dbReference>
<name>A0ABT3RY97_9BACT</name>
<accession>A0ABT3RY97</accession>
<protein>
    <recommendedName>
        <fullName evidence="3">VCBS repeat-containing protein</fullName>
    </recommendedName>
</protein>
<evidence type="ECO:0000313" key="1">
    <source>
        <dbReference type="EMBL" id="MCX2746182.1"/>
    </source>
</evidence>
<sequence>MKQLISTILLIISFVSNGQEILWDSTFIVDKQKFNVTSFWTKSGSYAKIIKTGIDTITVNDVTGNIEILNFNNDGFADIILSYLGNNYTADLYLYDKKSKSYRKVEGFMDVSEAKRLDTNPNYYYSYRRGGCADMNWLSYLFFIDNSRVYQIGEIYGIGCDSEESDRLIKVSKISSNDDINTIENISIDRIDDYPNYKWGFIKDYWNRNYMKFKYDNAP</sequence>
<evidence type="ECO:0008006" key="3">
    <source>
        <dbReference type="Google" id="ProtNLM"/>
    </source>
</evidence>